<keyword evidence="6" id="KW-1185">Reference proteome</keyword>
<keyword evidence="1" id="KW-0805">Transcription regulation</keyword>
<sequence>MSNKKGSLSHVAAQNIVKYIRENGLTAGDKLPTEQQLMTYCNVGRSTIREAIHSLVYTGVVTVKQGSGTYVRQLVEVQVNNPLLRKNIKMIEHEVIDELVNDDVSDDEWITLKAMLGRRNQLLREHKFKDFIDLDVKFHTKIVDLANNTYLSKWYRELMPLWKQHLAELTKQQSDFETNIDYHNRLFNALIERDAKTAVQMIERVGNHGKEA</sequence>
<dbReference type="RefSeq" id="WP_339960752.1">
    <property type="nucleotide sequence ID" value="NZ_JAWMWH010000003.1"/>
</dbReference>
<dbReference type="Pfam" id="PF07729">
    <property type="entry name" value="FCD"/>
    <property type="match status" value="1"/>
</dbReference>
<dbReference type="InterPro" id="IPR000524">
    <property type="entry name" value="Tscrpt_reg_HTH_GntR"/>
</dbReference>
<feature type="domain" description="HTH gntR-type" evidence="4">
    <location>
        <begin position="6"/>
        <end position="74"/>
    </location>
</feature>
<dbReference type="InterPro" id="IPR011711">
    <property type="entry name" value="GntR_C"/>
</dbReference>
<evidence type="ECO:0000256" key="2">
    <source>
        <dbReference type="ARBA" id="ARBA00023125"/>
    </source>
</evidence>
<name>A0ABU8SMY3_9LACO</name>
<comment type="caution">
    <text evidence="5">The sequence shown here is derived from an EMBL/GenBank/DDBJ whole genome shotgun (WGS) entry which is preliminary data.</text>
</comment>
<dbReference type="CDD" id="cd07377">
    <property type="entry name" value="WHTH_GntR"/>
    <property type="match status" value="1"/>
</dbReference>
<dbReference type="InterPro" id="IPR036390">
    <property type="entry name" value="WH_DNA-bd_sf"/>
</dbReference>
<accession>A0ABU8SMY3</accession>
<dbReference type="InterPro" id="IPR008920">
    <property type="entry name" value="TF_FadR/GntR_C"/>
</dbReference>
<dbReference type="InterPro" id="IPR036388">
    <property type="entry name" value="WH-like_DNA-bd_sf"/>
</dbReference>
<dbReference type="PANTHER" id="PTHR43537">
    <property type="entry name" value="TRANSCRIPTIONAL REGULATOR, GNTR FAMILY"/>
    <property type="match status" value="1"/>
</dbReference>
<keyword evidence="2" id="KW-0238">DNA-binding</keyword>
<dbReference type="PRINTS" id="PR00035">
    <property type="entry name" value="HTHGNTR"/>
</dbReference>
<organism evidence="5 6">
    <name type="scientific">Nicoliella lavandulae</name>
    <dbReference type="NCBI Taxonomy" id="3082954"/>
    <lineage>
        <taxon>Bacteria</taxon>
        <taxon>Bacillati</taxon>
        <taxon>Bacillota</taxon>
        <taxon>Bacilli</taxon>
        <taxon>Lactobacillales</taxon>
        <taxon>Lactobacillaceae</taxon>
        <taxon>Nicoliella</taxon>
    </lineage>
</organism>
<dbReference type="Proteomes" id="UP001370590">
    <property type="component" value="Unassembled WGS sequence"/>
</dbReference>
<evidence type="ECO:0000313" key="5">
    <source>
        <dbReference type="EMBL" id="MEJ6400900.1"/>
    </source>
</evidence>
<keyword evidence="3" id="KW-0804">Transcription</keyword>
<dbReference type="PANTHER" id="PTHR43537:SF5">
    <property type="entry name" value="UXU OPERON TRANSCRIPTIONAL REGULATOR"/>
    <property type="match status" value="1"/>
</dbReference>
<evidence type="ECO:0000256" key="1">
    <source>
        <dbReference type="ARBA" id="ARBA00023015"/>
    </source>
</evidence>
<evidence type="ECO:0000259" key="4">
    <source>
        <dbReference type="PROSITE" id="PS50949"/>
    </source>
</evidence>
<dbReference type="SUPFAM" id="SSF46785">
    <property type="entry name" value="Winged helix' DNA-binding domain"/>
    <property type="match status" value="1"/>
</dbReference>
<dbReference type="Gene3D" id="1.20.120.530">
    <property type="entry name" value="GntR ligand-binding domain-like"/>
    <property type="match status" value="1"/>
</dbReference>
<dbReference type="EMBL" id="JAWMWH010000003">
    <property type="protein sequence ID" value="MEJ6400900.1"/>
    <property type="molecule type" value="Genomic_DNA"/>
</dbReference>
<dbReference type="Pfam" id="PF00392">
    <property type="entry name" value="GntR"/>
    <property type="match status" value="1"/>
</dbReference>
<gene>
    <name evidence="5" type="ORF">R4146_07055</name>
</gene>
<proteinExistence type="predicted"/>
<dbReference type="Gene3D" id="1.10.10.10">
    <property type="entry name" value="Winged helix-like DNA-binding domain superfamily/Winged helix DNA-binding domain"/>
    <property type="match status" value="1"/>
</dbReference>
<reference evidence="5 6" key="1">
    <citation type="submission" date="2023-10" db="EMBL/GenBank/DDBJ databases">
        <title>Nicoliella lavandulae sp. nov. isolated from Lavandula angustifolia flowers.</title>
        <authorList>
            <person name="Alcantara C."/>
            <person name="Zuniga M."/>
            <person name="Landete J.M."/>
            <person name="Monedero V."/>
        </authorList>
    </citation>
    <scope>NUCLEOTIDE SEQUENCE [LARGE SCALE GENOMIC DNA]</scope>
    <source>
        <strain evidence="5 6">Es01</strain>
    </source>
</reference>
<protein>
    <submittedName>
        <fullName evidence="5">GntR family transcriptional regulator</fullName>
    </submittedName>
</protein>
<dbReference type="PROSITE" id="PS50949">
    <property type="entry name" value="HTH_GNTR"/>
    <property type="match status" value="1"/>
</dbReference>
<evidence type="ECO:0000256" key="3">
    <source>
        <dbReference type="ARBA" id="ARBA00023163"/>
    </source>
</evidence>
<evidence type="ECO:0000313" key="6">
    <source>
        <dbReference type="Proteomes" id="UP001370590"/>
    </source>
</evidence>
<dbReference type="SUPFAM" id="SSF48008">
    <property type="entry name" value="GntR ligand-binding domain-like"/>
    <property type="match status" value="1"/>
</dbReference>
<dbReference type="SMART" id="SM00345">
    <property type="entry name" value="HTH_GNTR"/>
    <property type="match status" value="1"/>
</dbReference>